<reference evidence="7 8" key="1">
    <citation type="submission" date="2018-04" db="EMBL/GenBank/DDBJ databases">
        <title>Halococcoides cellulosivorans gen. nov., sp. nov., an extremely halophilic cellulose-utilizing haloarchaeon from hypersaline lakes.</title>
        <authorList>
            <person name="Sorokin D.Y."/>
            <person name="Toshchakov S.V."/>
            <person name="Samarov N.I."/>
            <person name="Korzhenkov A."/>
            <person name="Kublanov I.V."/>
        </authorList>
    </citation>
    <scope>NUCLEOTIDE SEQUENCE [LARGE SCALE GENOMIC DNA]</scope>
    <source>
        <strain evidence="7 8">HArcel1</strain>
    </source>
</reference>
<dbReference type="PANTHER" id="PTHR33154">
    <property type="entry name" value="TRANSCRIPTIONAL REGULATOR, ARSR FAMILY"/>
    <property type="match status" value="1"/>
</dbReference>
<dbReference type="AlphaFoldDB" id="A0A2R4WYB1"/>
<evidence type="ECO:0000256" key="2">
    <source>
        <dbReference type="ARBA" id="ARBA00023125"/>
    </source>
</evidence>
<evidence type="ECO:0000259" key="4">
    <source>
        <dbReference type="Pfam" id="PF09339"/>
    </source>
</evidence>
<dbReference type="RefSeq" id="WP_108380885.1">
    <property type="nucleotide sequence ID" value="NZ_CP028858.1"/>
</dbReference>
<dbReference type="Pfam" id="PF24034">
    <property type="entry name" value="DUF7343"/>
    <property type="match status" value="1"/>
</dbReference>
<name>A0A2R4WYB1_9EURY</name>
<dbReference type="SUPFAM" id="SSF46785">
    <property type="entry name" value="Winged helix' DNA-binding domain"/>
    <property type="match status" value="2"/>
</dbReference>
<feature type="domain" description="HVO-2833 C-terminal" evidence="6">
    <location>
        <begin position="193"/>
        <end position="314"/>
    </location>
</feature>
<dbReference type="InterPro" id="IPR056528">
    <property type="entry name" value="HVO_2833_C"/>
</dbReference>
<dbReference type="GO" id="GO:0003677">
    <property type="term" value="F:DNA binding"/>
    <property type="evidence" value="ECO:0007669"/>
    <property type="project" value="UniProtKB-KW"/>
</dbReference>
<evidence type="ECO:0000259" key="5">
    <source>
        <dbReference type="Pfam" id="PF24034"/>
    </source>
</evidence>
<keyword evidence="2" id="KW-0238">DNA-binding</keyword>
<evidence type="ECO:0000313" key="7">
    <source>
        <dbReference type="EMBL" id="AWB26516.1"/>
    </source>
</evidence>
<dbReference type="Pfam" id="PF24271">
    <property type="entry name" value="HVO_2833_C"/>
    <property type="match status" value="1"/>
</dbReference>
<evidence type="ECO:0000256" key="3">
    <source>
        <dbReference type="ARBA" id="ARBA00023163"/>
    </source>
</evidence>
<sequence length="316" mass="36102">MIGESQLRLLSYLATESNSEVPISTLADQLGWSTGHTSRIVSDLEARGCIRTTESGRHKLTKLSDIEPVAQLQALMTEYGHVDFPQLVAGSGLRLLYYLDRRRTATELAEVSDLSRATVYRRLNDLQAVGIIGKSKSHYELNDPFSKLSSIARGLAHHEHRREAERRADRVNILWETHEEYLFASDSELDRDGFFLTGPSLFAEFDIPLLTRNRRHYFHSDRITGVSSADLVCHTLLIDDDSRYRTYCLLLIQRETIGWTTLRERAKYYEQEADIDLLTIITDLVAYLETGGRIPSDRLPSWEDFKSTAADYEINV</sequence>
<keyword evidence="8" id="KW-1185">Reference proteome</keyword>
<dbReference type="KEGG" id="harc:HARCEL1_01710"/>
<dbReference type="GeneID" id="36511183"/>
<protein>
    <submittedName>
        <fullName evidence="7">Uncharacterized protein</fullName>
    </submittedName>
</protein>
<organism evidence="7 8">
    <name type="scientific">Halococcoides cellulosivorans</name>
    <dbReference type="NCBI Taxonomy" id="1679096"/>
    <lineage>
        <taxon>Archaea</taxon>
        <taxon>Methanobacteriati</taxon>
        <taxon>Methanobacteriota</taxon>
        <taxon>Stenosarchaea group</taxon>
        <taxon>Halobacteria</taxon>
        <taxon>Halobacteriales</taxon>
        <taxon>Haloarculaceae</taxon>
        <taxon>Halococcoides</taxon>
    </lineage>
</organism>
<dbReference type="EMBL" id="CP028858">
    <property type="protein sequence ID" value="AWB26516.1"/>
    <property type="molecule type" value="Genomic_DNA"/>
</dbReference>
<dbReference type="InterPro" id="IPR055767">
    <property type="entry name" value="DUF7343"/>
</dbReference>
<dbReference type="GO" id="GO:0003700">
    <property type="term" value="F:DNA-binding transcription factor activity"/>
    <property type="evidence" value="ECO:0007669"/>
    <property type="project" value="InterPro"/>
</dbReference>
<evidence type="ECO:0000259" key="6">
    <source>
        <dbReference type="Pfam" id="PF24271"/>
    </source>
</evidence>
<accession>A0A2R4WYB1</accession>
<dbReference type="Gene3D" id="1.10.10.10">
    <property type="entry name" value="Winged helix-like DNA-binding domain superfamily/Winged helix DNA-binding domain"/>
    <property type="match status" value="2"/>
</dbReference>
<evidence type="ECO:0000313" key="8">
    <source>
        <dbReference type="Proteomes" id="UP000244727"/>
    </source>
</evidence>
<keyword evidence="3" id="KW-0804">Transcription</keyword>
<evidence type="ECO:0000256" key="1">
    <source>
        <dbReference type="ARBA" id="ARBA00023015"/>
    </source>
</evidence>
<dbReference type="PANTHER" id="PTHR33154:SF33">
    <property type="entry name" value="TRANSCRIPTIONAL REPRESSOR SDPR"/>
    <property type="match status" value="1"/>
</dbReference>
<dbReference type="InterPro" id="IPR036390">
    <property type="entry name" value="WH_DNA-bd_sf"/>
</dbReference>
<dbReference type="InterPro" id="IPR005471">
    <property type="entry name" value="Tscrpt_reg_IclR_N"/>
</dbReference>
<dbReference type="InterPro" id="IPR051081">
    <property type="entry name" value="HTH_MetalResp_TranReg"/>
</dbReference>
<dbReference type="InterPro" id="IPR011991">
    <property type="entry name" value="ArsR-like_HTH"/>
</dbReference>
<keyword evidence="1" id="KW-0805">Transcription regulation</keyword>
<feature type="domain" description="DUF7343" evidence="5">
    <location>
        <begin position="25"/>
        <end position="60"/>
    </location>
</feature>
<proteinExistence type="predicted"/>
<dbReference type="InterPro" id="IPR036388">
    <property type="entry name" value="WH-like_DNA-bd_sf"/>
</dbReference>
<feature type="domain" description="HTH iclR-type" evidence="4">
    <location>
        <begin position="92"/>
        <end position="132"/>
    </location>
</feature>
<gene>
    <name evidence="7" type="ORF">HARCEL1_01710</name>
</gene>
<dbReference type="Proteomes" id="UP000244727">
    <property type="component" value="Chromosome"/>
</dbReference>
<dbReference type="Pfam" id="PF09339">
    <property type="entry name" value="HTH_IclR"/>
    <property type="match status" value="1"/>
</dbReference>
<dbReference type="CDD" id="cd00090">
    <property type="entry name" value="HTH_ARSR"/>
    <property type="match status" value="1"/>
</dbReference>